<protein>
    <submittedName>
        <fullName evidence="1">Uncharacterized protein</fullName>
    </submittedName>
</protein>
<dbReference type="EMBL" id="KE560577">
    <property type="protein sequence ID" value="EPZ36364.1"/>
    <property type="molecule type" value="Genomic_DNA"/>
</dbReference>
<name>A0A075B4P7_ROZAC</name>
<gene>
    <name evidence="1" type="ORF">O9G_005846</name>
</gene>
<dbReference type="AlphaFoldDB" id="A0A075B4P7"/>
<organism evidence="1 2">
    <name type="scientific">Rozella allomycis (strain CSF55)</name>
    <dbReference type="NCBI Taxonomy" id="988480"/>
    <lineage>
        <taxon>Eukaryota</taxon>
        <taxon>Fungi</taxon>
        <taxon>Fungi incertae sedis</taxon>
        <taxon>Cryptomycota</taxon>
        <taxon>Cryptomycota incertae sedis</taxon>
        <taxon>Rozella</taxon>
    </lineage>
</organism>
<reference evidence="1 2" key="1">
    <citation type="journal article" date="2013" name="Curr. Biol.">
        <title>Shared signatures of parasitism and phylogenomics unite Cryptomycota and microsporidia.</title>
        <authorList>
            <person name="James T.Y."/>
            <person name="Pelin A."/>
            <person name="Bonen L."/>
            <person name="Ahrendt S."/>
            <person name="Sain D."/>
            <person name="Corradi N."/>
            <person name="Stajich J.E."/>
        </authorList>
    </citation>
    <scope>NUCLEOTIDE SEQUENCE [LARGE SCALE GENOMIC DNA]</scope>
    <source>
        <strain evidence="1 2">CSF55</strain>
    </source>
</reference>
<proteinExistence type="predicted"/>
<evidence type="ECO:0000313" key="2">
    <source>
        <dbReference type="Proteomes" id="UP000030755"/>
    </source>
</evidence>
<keyword evidence="2" id="KW-1185">Reference proteome</keyword>
<accession>A0A075B4P7</accession>
<dbReference type="Proteomes" id="UP000030755">
    <property type="component" value="Unassembled WGS sequence"/>
</dbReference>
<sequence>MDSTVQPFVCYEISMPYKHCDMFIRKVRKSHVWMKNLWRRRQRSQNVIHRLYSVSPSVCTMSCANVNTNGQRCDVIFFLANISKEQRLPGD</sequence>
<dbReference type="HOGENOM" id="CLU_2428298_0_0_1"/>
<evidence type="ECO:0000313" key="1">
    <source>
        <dbReference type="EMBL" id="EPZ36364.1"/>
    </source>
</evidence>